<evidence type="ECO:0000256" key="1">
    <source>
        <dbReference type="SAM" id="MobiDB-lite"/>
    </source>
</evidence>
<dbReference type="EMBL" id="CAJFCJ010000024">
    <property type="protein sequence ID" value="CAD5124927.1"/>
    <property type="molecule type" value="Genomic_DNA"/>
</dbReference>
<feature type="region of interest" description="Disordered" evidence="1">
    <location>
        <begin position="1"/>
        <end position="22"/>
    </location>
</feature>
<accession>A0A7I8W9Y0</accession>
<dbReference type="AlphaFoldDB" id="A0A7I8W9Y0"/>
<proteinExistence type="predicted"/>
<evidence type="ECO:0000313" key="3">
    <source>
        <dbReference type="Proteomes" id="UP000549394"/>
    </source>
</evidence>
<sequence length="291" mass="32483">MENNTKSSAFTTGPSHSLKQTQQKILEARDKLEKLKIKGVQEAVRLPPYLNVGQAFPPIFCPVPPSMFYATAPSHHDSQGLGQSYIPYGQPKSQTNYHPVFNPIPAVVPIQIAPAAGHVPAYVPPVFPQAIIPEPSYAEKEKEEELPVLKLTSEDLLDNVKNVEEKTFHVNIGDKEGSHVAIPVTEYIEIADTLAYGVQQPLAVHGPTIVSKHMEFDVPSFLKPLTDQIRFKFKSVLEGYCLKEGVKENDKKIEDLGKSLWIGCCLSAFKDNVELADQKEQMLEYIKQFIF</sequence>
<keyword evidence="3" id="KW-1185">Reference proteome</keyword>
<evidence type="ECO:0000313" key="2">
    <source>
        <dbReference type="EMBL" id="CAD5124927.1"/>
    </source>
</evidence>
<reference evidence="2 3" key="1">
    <citation type="submission" date="2020-08" db="EMBL/GenBank/DDBJ databases">
        <authorList>
            <person name="Hejnol A."/>
        </authorList>
    </citation>
    <scope>NUCLEOTIDE SEQUENCE [LARGE SCALE GENOMIC DNA]</scope>
</reference>
<name>A0A7I8W9Y0_9ANNE</name>
<dbReference type="Proteomes" id="UP000549394">
    <property type="component" value="Unassembled WGS sequence"/>
</dbReference>
<protein>
    <submittedName>
        <fullName evidence="2">DgyrCDS13171</fullName>
    </submittedName>
</protein>
<organism evidence="2 3">
    <name type="scientific">Dimorphilus gyrociliatus</name>
    <dbReference type="NCBI Taxonomy" id="2664684"/>
    <lineage>
        <taxon>Eukaryota</taxon>
        <taxon>Metazoa</taxon>
        <taxon>Spiralia</taxon>
        <taxon>Lophotrochozoa</taxon>
        <taxon>Annelida</taxon>
        <taxon>Polychaeta</taxon>
        <taxon>Polychaeta incertae sedis</taxon>
        <taxon>Dinophilidae</taxon>
        <taxon>Dimorphilus</taxon>
    </lineage>
</organism>
<comment type="caution">
    <text evidence="2">The sequence shown here is derived from an EMBL/GenBank/DDBJ whole genome shotgun (WGS) entry which is preliminary data.</text>
</comment>
<gene>
    <name evidence="2" type="ORF">DGYR_LOCUS12399</name>
</gene>